<accession>A0ABV0JBS3</accession>
<gene>
    <name evidence="1" type="ORF">NC998_19235</name>
</gene>
<organism evidence="1 2">
    <name type="scientific">Trichocoleus desertorum GB2-A4</name>
    <dbReference type="NCBI Taxonomy" id="2933944"/>
    <lineage>
        <taxon>Bacteria</taxon>
        <taxon>Bacillati</taxon>
        <taxon>Cyanobacteriota</taxon>
        <taxon>Cyanophyceae</taxon>
        <taxon>Leptolyngbyales</taxon>
        <taxon>Trichocoleusaceae</taxon>
        <taxon>Trichocoleus</taxon>
    </lineage>
</organism>
<dbReference type="Proteomes" id="UP001464891">
    <property type="component" value="Unassembled WGS sequence"/>
</dbReference>
<name>A0ABV0JBS3_9CYAN</name>
<dbReference type="RefSeq" id="WP_190442953.1">
    <property type="nucleotide sequence ID" value="NZ_JAMPKM010000013.1"/>
</dbReference>
<protein>
    <submittedName>
        <fullName evidence="1">Uncharacterized protein</fullName>
    </submittedName>
</protein>
<sequence length="88" mass="10013">MRIKLKEIAFANGVVFVDLYNIGFRVKAFVNTQSANGSAENRRGWLLQGEEMAIERVLTNAGRLWVSGKNPRGERMDLDPKDLLYVEE</sequence>
<comment type="caution">
    <text evidence="1">The sequence shown here is derived from an EMBL/GenBank/DDBJ whole genome shotgun (WGS) entry which is preliminary data.</text>
</comment>
<keyword evidence="2" id="KW-1185">Reference proteome</keyword>
<evidence type="ECO:0000313" key="1">
    <source>
        <dbReference type="EMBL" id="MEP0819238.1"/>
    </source>
</evidence>
<evidence type="ECO:0000313" key="2">
    <source>
        <dbReference type="Proteomes" id="UP001464891"/>
    </source>
</evidence>
<dbReference type="EMBL" id="JAMPKM010000013">
    <property type="protein sequence ID" value="MEP0819238.1"/>
    <property type="molecule type" value="Genomic_DNA"/>
</dbReference>
<reference evidence="1 2" key="1">
    <citation type="submission" date="2022-04" db="EMBL/GenBank/DDBJ databases">
        <title>Positive selection, recombination, and allopatry shape intraspecific diversity of widespread and dominant cyanobacteria.</title>
        <authorList>
            <person name="Wei J."/>
            <person name="Shu W."/>
            <person name="Hu C."/>
        </authorList>
    </citation>
    <scope>NUCLEOTIDE SEQUENCE [LARGE SCALE GENOMIC DNA]</scope>
    <source>
        <strain evidence="1 2">GB2-A4</strain>
    </source>
</reference>
<proteinExistence type="predicted"/>